<feature type="domain" description="PPIase cyclophilin-type" evidence="4">
    <location>
        <begin position="38"/>
        <end position="189"/>
    </location>
</feature>
<dbReference type="Proteomes" id="UP000765845">
    <property type="component" value="Unassembled WGS sequence"/>
</dbReference>
<proteinExistence type="inferred from homology"/>
<keyword evidence="1 3" id="KW-0697">Rotamase</keyword>
<organism evidence="5 6">
    <name type="scientific">Spongiibacter thalassae</name>
    <dbReference type="NCBI Taxonomy" id="2721624"/>
    <lineage>
        <taxon>Bacteria</taxon>
        <taxon>Pseudomonadati</taxon>
        <taxon>Pseudomonadota</taxon>
        <taxon>Gammaproteobacteria</taxon>
        <taxon>Cellvibrionales</taxon>
        <taxon>Spongiibacteraceae</taxon>
        <taxon>Spongiibacter</taxon>
    </lineage>
</organism>
<accession>A0ABX1GFE3</accession>
<keyword evidence="6" id="KW-1185">Reference proteome</keyword>
<evidence type="ECO:0000256" key="3">
    <source>
        <dbReference type="RuleBase" id="RU363019"/>
    </source>
</evidence>
<dbReference type="SUPFAM" id="SSF50891">
    <property type="entry name" value="Cyclophilin-like"/>
    <property type="match status" value="1"/>
</dbReference>
<dbReference type="PANTHER" id="PTHR43246">
    <property type="entry name" value="PEPTIDYL-PROLYL CIS-TRANS ISOMERASE CYP38, CHLOROPLASTIC"/>
    <property type="match status" value="1"/>
</dbReference>
<dbReference type="Pfam" id="PF00160">
    <property type="entry name" value="Pro_isomerase"/>
    <property type="match status" value="1"/>
</dbReference>
<gene>
    <name evidence="5" type="ORF">HCU74_10955</name>
</gene>
<protein>
    <recommendedName>
        <fullName evidence="3">Peptidyl-prolyl cis-trans isomerase</fullName>
        <shortName evidence="3">PPIase</shortName>
        <ecNumber evidence="3">5.2.1.8</ecNumber>
    </recommendedName>
</protein>
<reference evidence="5 6" key="1">
    <citation type="submission" date="2020-04" db="EMBL/GenBank/DDBJ databases">
        <authorList>
            <person name="Yoon J."/>
        </authorList>
    </citation>
    <scope>NUCLEOTIDE SEQUENCE [LARGE SCALE GENOMIC DNA]</scope>
    <source>
        <strain evidence="5 6">KMU-166</strain>
    </source>
</reference>
<comment type="catalytic activity">
    <reaction evidence="3">
        <text>[protein]-peptidylproline (omega=180) = [protein]-peptidylproline (omega=0)</text>
        <dbReference type="Rhea" id="RHEA:16237"/>
        <dbReference type="Rhea" id="RHEA-COMP:10747"/>
        <dbReference type="Rhea" id="RHEA-COMP:10748"/>
        <dbReference type="ChEBI" id="CHEBI:83833"/>
        <dbReference type="ChEBI" id="CHEBI:83834"/>
        <dbReference type="EC" id="5.2.1.8"/>
    </reaction>
</comment>
<dbReference type="GO" id="GO:0016853">
    <property type="term" value="F:isomerase activity"/>
    <property type="evidence" value="ECO:0007669"/>
    <property type="project" value="UniProtKB-KW"/>
</dbReference>
<dbReference type="InterPro" id="IPR044665">
    <property type="entry name" value="E_coli_cyclophilin_A-like"/>
</dbReference>
<name>A0ABX1GFE3_9GAMM</name>
<evidence type="ECO:0000259" key="4">
    <source>
        <dbReference type="PROSITE" id="PS50072"/>
    </source>
</evidence>
<comment type="similarity">
    <text evidence="3">Belongs to the cyclophilin-type PPIase family.</text>
</comment>
<evidence type="ECO:0000256" key="1">
    <source>
        <dbReference type="ARBA" id="ARBA00023110"/>
    </source>
</evidence>
<dbReference type="Gene3D" id="2.40.100.10">
    <property type="entry name" value="Cyclophilin-like"/>
    <property type="match status" value="1"/>
</dbReference>
<evidence type="ECO:0000313" key="6">
    <source>
        <dbReference type="Proteomes" id="UP000765845"/>
    </source>
</evidence>
<comment type="function">
    <text evidence="3">PPIases accelerate the folding of proteins. It catalyzes the cis-trans isomerization of proline imidic peptide bonds in oligopeptides.</text>
</comment>
<evidence type="ECO:0000256" key="2">
    <source>
        <dbReference type="ARBA" id="ARBA00023235"/>
    </source>
</evidence>
<dbReference type="EC" id="5.2.1.8" evidence="3"/>
<keyword evidence="2 3" id="KW-0413">Isomerase</keyword>
<comment type="caution">
    <text evidence="5">The sequence shown here is derived from an EMBL/GenBank/DDBJ whole genome shotgun (WGS) entry which is preliminary data.</text>
</comment>
<dbReference type="PRINTS" id="PR00153">
    <property type="entry name" value="CSAPPISMRASE"/>
</dbReference>
<evidence type="ECO:0000313" key="5">
    <source>
        <dbReference type="EMBL" id="NKI17924.1"/>
    </source>
</evidence>
<dbReference type="EMBL" id="JAAWWK010000003">
    <property type="protein sequence ID" value="NKI17924.1"/>
    <property type="molecule type" value="Genomic_DNA"/>
</dbReference>
<sequence length="194" mass="21244">MGLIVTYITRVILLFTLLCSALNATESNPLVTLQTSKGDIVIELLPEKAPVTVANFLGYANSGFYDGTIFHRVIKRFAIQGGGFTPDLVEKPNGDPIINESKSSGLRNERWSVAMARTDDPNSARSQFYINMRMNLALDARMGKDGYAVFGRVISGHNVAEDIARVKTHRVGDFDDVPLEPVVLNAVVVHSPQP</sequence>
<dbReference type="InterPro" id="IPR002130">
    <property type="entry name" value="Cyclophilin-type_PPIase_dom"/>
</dbReference>
<dbReference type="PROSITE" id="PS50072">
    <property type="entry name" value="CSA_PPIASE_2"/>
    <property type="match status" value="1"/>
</dbReference>
<dbReference type="InterPro" id="IPR029000">
    <property type="entry name" value="Cyclophilin-like_dom_sf"/>
</dbReference>